<evidence type="ECO:0000256" key="4">
    <source>
        <dbReference type="ARBA" id="ARBA00022801"/>
    </source>
</evidence>
<keyword evidence="6" id="KW-0800">Toxin</keyword>
<dbReference type="Proteomes" id="UP000053260">
    <property type="component" value="Unassembled WGS sequence"/>
</dbReference>
<evidence type="ECO:0000256" key="5">
    <source>
        <dbReference type="ARBA" id="ARBA00022842"/>
    </source>
</evidence>
<comment type="similarity">
    <text evidence="6">Belongs to the PINc/VapC protein family.</text>
</comment>
<keyword evidence="2 6" id="KW-0540">Nuclease</keyword>
<comment type="cofactor">
    <cofactor evidence="6">
        <name>Mg(2+)</name>
        <dbReference type="ChEBI" id="CHEBI:18420"/>
    </cofactor>
</comment>
<sequence>MPDIPVAIADTNALYRLFTPKDPRHSAHREALARTGHLVVSPMVLTELDYLLTSRVGTKAAMNALDFITGQAEARRFEVPDTAPHLRSAMAVMRGYVDADGGAGVGLTDAMNVALAAAFQTADIFTTDGHFRMMRPLTGQPTFRLLPDDL</sequence>
<comment type="caution">
    <text evidence="8">The sequence shown here is derived from an EMBL/GenBank/DDBJ whole genome shotgun (WGS) entry which is preliminary data.</text>
</comment>
<evidence type="ECO:0000313" key="9">
    <source>
        <dbReference type="Proteomes" id="UP000053260"/>
    </source>
</evidence>
<evidence type="ECO:0000259" key="7">
    <source>
        <dbReference type="Pfam" id="PF01850"/>
    </source>
</evidence>
<dbReference type="EC" id="3.1.-.-" evidence="6"/>
<feature type="binding site" evidence="6">
    <location>
        <position position="109"/>
    </location>
    <ligand>
        <name>Mg(2+)</name>
        <dbReference type="ChEBI" id="CHEBI:18420"/>
    </ligand>
</feature>
<name>A0A117RY82_9ACTN</name>
<dbReference type="EMBL" id="LMXB01000095">
    <property type="protein sequence ID" value="KUO16117.1"/>
    <property type="molecule type" value="Genomic_DNA"/>
</dbReference>
<keyword evidence="4 6" id="KW-0378">Hydrolase</keyword>
<dbReference type="RefSeq" id="WP_067031015.1">
    <property type="nucleotide sequence ID" value="NZ_KQ949108.1"/>
</dbReference>
<dbReference type="HAMAP" id="MF_00265">
    <property type="entry name" value="VapC_Nob1"/>
    <property type="match status" value="1"/>
</dbReference>
<feature type="binding site" evidence="6">
    <location>
        <position position="10"/>
    </location>
    <ligand>
        <name>Mg(2+)</name>
        <dbReference type="ChEBI" id="CHEBI:18420"/>
    </ligand>
</feature>
<dbReference type="InterPro" id="IPR002716">
    <property type="entry name" value="PIN_dom"/>
</dbReference>
<organism evidence="8 9">
    <name type="scientific">Streptomyces dysideae</name>
    <dbReference type="NCBI Taxonomy" id="909626"/>
    <lineage>
        <taxon>Bacteria</taxon>
        <taxon>Bacillati</taxon>
        <taxon>Actinomycetota</taxon>
        <taxon>Actinomycetes</taxon>
        <taxon>Kitasatosporales</taxon>
        <taxon>Streptomycetaceae</taxon>
        <taxon>Streptomyces</taxon>
    </lineage>
</organism>
<comment type="function">
    <text evidence="6">Toxic component of a toxin-antitoxin (TA) system. An RNase.</text>
</comment>
<accession>A0A117RY82</accession>
<dbReference type="GO" id="GO:0090729">
    <property type="term" value="F:toxin activity"/>
    <property type="evidence" value="ECO:0007669"/>
    <property type="project" value="UniProtKB-KW"/>
</dbReference>
<evidence type="ECO:0000256" key="3">
    <source>
        <dbReference type="ARBA" id="ARBA00022723"/>
    </source>
</evidence>
<dbReference type="InterPro" id="IPR029060">
    <property type="entry name" value="PIN-like_dom_sf"/>
</dbReference>
<dbReference type="InterPro" id="IPR022907">
    <property type="entry name" value="VapC_family"/>
</dbReference>
<dbReference type="SUPFAM" id="SSF88723">
    <property type="entry name" value="PIN domain-like"/>
    <property type="match status" value="1"/>
</dbReference>
<dbReference type="OrthoDB" id="5184258at2"/>
<dbReference type="STRING" id="909626.AQJ91_37570"/>
<dbReference type="Pfam" id="PF01850">
    <property type="entry name" value="PIN"/>
    <property type="match status" value="1"/>
</dbReference>
<dbReference type="GO" id="GO:0016787">
    <property type="term" value="F:hydrolase activity"/>
    <property type="evidence" value="ECO:0007669"/>
    <property type="project" value="UniProtKB-KW"/>
</dbReference>
<keyword evidence="1 6" id="KW-1277">Toxin-antitoxin system</keyword>
<evidence type="ECO:0000256" key="1">
    <source>
        <dbReference type="ARBA" id="ARBA00022649"/>
    </source>
</evidence>
<dbReference type="Gene3D" id="3.40.50.1010">
    <property type="entry name" value="5'-nuclease"/>
    <property type="match status" value="1"/>
</dbReference>
<keyword evidence="3 6" id="KW-0479">Metal-binding</keyword>
<feature type="domain" description="PIN" evidence="7">
    <location>
        <begin position="9"/>
        <end position="132"/>
    </location>
</feature>
<evidence type="ECO:0000256" key="6">
    <source>
        <dbReference type="HAMAP-Rule" id="MF_00265"/>
    </source>
</evidence>
<keyword evidence="9" id="KW-1185">Reference proteome</keyword>
<dbReference type="GO" id="GO:0000287">
    <property type="term" value="F:magnesium ion binding"/>
    <property type="evidence" value="ECO:0007669"/>
    <property type="project" value="UniProtKB-UniRule"/>
</dbReference>
<gene>
    <name evidence="6" type="primary">vapC</name>
    <name evidence="8" type="ORF">AQJ91_37570</name>
</gene>
<proteinExistence type="inferred from homology"/>
<evidence type="ECO:0000313" key="8">
    <source>
        <dbReference type="EMBL" id="KUO16117.1"/>
    </source>
</evidence>
<reference evidence="8 9" key="1">
    <citation type="submission" date="2015-10" db="EMBL/GenBank/DDBJ databases">
        <title>Draft genome sequence of Streptomyces sp. RV15, isolated from a marine sponge.</title>
        <authorList>
            <person name="Ruckert C."/>
            <person name="Abdelmohsen U.R."/>
            <person name="Winkler A."/>
            <person name="Hentschel U."/>
            <person name="Kalinowski J."/>
            <person name="Kampfer P."/>
            <person name="Glaeser S."/>
        </authorList>
    </citation>
    <scope>NUCLEOTIDE SEQUENCE [LARGE SCALE GENOMIC DNA]</scope>
    <source>
        <strain evidence="8 9">RV15</strain>
    </source>
</reference>
<evidence type="ECO:0000256" key="2">
    <source>
        <dbReference type="ARBA" id="ARBA00022722"/>
    </source>
</evidence>
<keyword evidence="5 6" id="KW-0460">Magnesium</keyword>
<dbReference type="AlphaFoldDB" id="A0A117RY82"/>
<protein>
    <recommendedName>
        <fullName evidence="6">Ribonuclease VapC</fullName>
        <shortName evidence="6">RNase VapC</shortName>
        <ecNumber evidence="6">3.1.-.-</ecNumber>
    </recommendedName>
    <alternativeName>
        <fullName evidence="6">Toxin VapC</fullName>
    </alternativeName>
</protein>
<dbReference type="GO" id="GO:0004540">
    <property type="term" value="F:RNA nuclease activity"/>
    <property type="evidence" value="ECO:0007669"/>
    <property type="project" value="InterPro"/>
</dbReference>